<feature type="domain" description="Thioredoxin-like fold" evidence="1">
    <location>
        <begin position="20"/>
        <end position="175"/>
    </location>
</feature>
<gene>
    <name evidence="2" type="ORF">NCTC7807_02015</name>
</gene>
<dbReference type="Proteomes" id="UP000254150">
    <property type="component" value="Unassembled WGS sequence"/>
</dbReference>
<dbReference type="InterPro" id="IPR012336">
    <property type="entry name" value="Thioredoxin-like_fold"/>
</dbReference>
<protein>
    <submittedName>
        <fullName evidence="2">Integral membrane protein</fullName>
    </submittedName>
</protein>
<accession>A0A380NA35</accession>
<dbReference type="SUPFAM" id="SSF52833">
    <property type="entry name" value="Thioredoxin-like"/>
    <property type="match status" value="1"/>
</dbReference>
<evidence type="ECO:0000313" key="2">
    <source>
        <dbReference type="EMBL" id="SUP35519.1"/>
    </source>
</evidence>
<dbReference type="EMBL" id="UHID01000005">
    <property type="protein sequence ID" value="SUP35519.1"/>
    <property type="molecule type" value="Genomic_DNA"/>
</dbReference>
<evidence type="ECO:0000313" key="3">
    <source>
        <dbReference type="Proteomes" id="UP000254150"/>
    </source>
</evidence>
<name>A0A380NA35_STRGR</name>
<reference evidence="2 3" key="1">
    <citation type="submission" date="2018-06" db="EMBL/GenBank/DDBJ databases">
        <authorList>
            <consortium name="Pathogen Informatics"/>
            <person name="Doyle S."/>
        </authorList>
    </citation>
    <scope>NUCLEOTIDE SEQUENCE [LARGE SCALE GENOMIC DNA]</scope>
    <source>
        <strain evidence="2 3">NCTC7807</strain>
    </source>
</reference>
<dbReference type="Pfam" id="PF13462">
    <property type="entry name" value="Thioredoxin_4"/>
    <property type="match status" value="1"/>
</dbReference>
<proteinExistence type="predicted"/>
<sequence length="199" mass="21064">MVPSEAPVPAHTTGPGDTVVLYGEPGHRHTLTVHLDLRCPFCKRMENGLGTVMTDAADQGRLTLHYRFATIIDEGVGGSGSLTALSALGAAADAGQQRFAQYLHVLYAEQPSEEVDAFADTGTLLTLAGEVDGLRGEEFDREVREGTYLPWAREVSAAFAASGVQGTPTVLLDGTPLPVINPMGYAVSPEAFLAELPRV</sequence>
<dbReference type="Gene3D" id="3.40.30.10">
    <property type="entry name" value="Glutaredoxin"/>
    <property type="match status" value="1"/>
</dbReference>
<evidence type="ECO:0000259" key="1">
    <source>
        <dbReference type="Pfam" id="PF13462"/>
    </source>
</evidence>
<dbReference type="RefSeq" id="WP_100455559.1">
    <property type="nucleotide sequence ID" value="NZ_UHID01000005.1"/>
</dbReference>
<dbReference type="AlphaFoldDB" id="A0A380NA35"/>
<organism evidence="2 3">
    <name type="scientific">Streptomyces griseus</name>
    <dbReference type="NCBI Taxonomy" id="1911"/>
    <lineage>
        <taxon>Bacteria</taxon>
        <taxon>Bacillati</taxon>
        <taxon>Actinomycetota</taxon>
        <taxon>Actinomycetes</taxon>
        <taxon>Kitasatosporales</taxon>
        <taxon>Streptomycetaceae</taxon>
        <taxon>Streptomyces</taxon>
    </lineage>
</organism>
<dbReference type="InterPro" id="IPR036249">
    <property type="entry name" value="Thioredoxin-like_sf"/>
</dbReference>